<dbReference type="GO" id="GO:0046872">
    <property type="term" value="F:metal ion binding"/>
    <property type="evidence" value="ECO:0007669"/>
    <property type="project" value="UniProtKB-KW"/>
</dbReference>
<comment type="cofactor">
    <cofactor evidence="2 9">
        <name>Mg(2+)</name>
        <dbReference type="ChEBI" id="CHEBI:18420"/>
    </cofactor>
</comment>
<name>A0A7J2TIE0_ARCFL</name>
<evidence type="ECO:0000256" key="3">
    <source>
        <dbReference type="ARBA" id="ARBA00013093"/>
    </source>
</evidence>
<evidence type="ECO:0000256" key="6">
    <source>
        <dbReference type="ARBA" id="ARBA00022842"/>
    </source>
</evidence>
<evidence type="ECO:0000256" key="5">
    <source>
        <dbReference type="ARBA" id="ARBA00022801"/>
    </source>
</evidence>
<evidence type="ECO:0000256" key="1">
    <source>
        <dbReference type="ARBA" id="ARBA00001273"/>
    </source>
</evidence>
<keyword evidence="4 9" id="KW-0479">Metal-binding</keyword>
<keyword evidence="5" id="KW-0378">Hydrolase</keyword>
<proteinExistence type="inferred from homology"/>
<dbReference type="PANTHER" id="PTHR20854:SF4">
    <property type="entry name" value="INOSITOL-1-MONOPHOSPHATASE-RELATED"/>
    <property type="match status" value="1"/>
</dbReference>
<comment type="caution">
    <text evidence="10">The sequence shown here is derived from an EMBL/GenBank/DDBJ whole genome shotgun (WGS) entry which is preliminary data.</text>
</comment>
<comment type="similarity">
    <text evidence="8">Belongs to the inositol monophosphatase superfamily. FBPase class 4 family.</text>
</comment>
<dbReference type="FunFam" id="3.40.190.80:FF:000020">
    <property type="entry name" value="Fructose-1,6-bisphosphatase/inositol-1-monophosphatase"/>
    <property type="match status" value="1"/>
</dbReference>
<dbReference type="AlphaFoldDB" id="A0A7J2TIE0"/>
<dbReference type="GO" id="GO:0007165">
    <property type="term" value="P:signal transduction"/>
    <property type="evidence" value="ECO:0007669"/>
    <property type="project" value="TreeGrafter"/>
</dbReference>
<gene>
    <name evidence="10" type="ORF">ENP88_01475</name>
</gene>
<evidence type="ECO:0000256" key="4">
    <source>
        <dbReference type="ARBA" id="ARBA00022723"/>
    </source>
</evidence>
<dbReference type="EMBL" id="DSLA01000026">
    <property type="protein sequence ID" value="HEH34831.1"/>
    <property type="molecule type" value="Genomic_DNA"/>
</dbReference>
<dbReference type="EC" id="3.1.3.11" evidence="3"/>
<feature type="binding site" evidence="9">
    <location>
        <position position="84"/>
    </location>
    <ligand>
        <name>Mg(2+)</name>
        <dbReference type="ChEBI" id="CHEBI:18420"/>
        <label>1</label>
        <note>catalytic</note>
    </ligand>
</feature>
<dbReference type="InterPro" id="IPR000760">
    <property type="entry name" value="Inositol_monophosphatase-like"/>
</dbReference>
<accession>A0A7J2TIE0</accession>
<feature type="binding site" evidence="9">
    <location>
        <position position="81"/>
    </location>
    <ligand>
        <name>Mg(2+)</name>
        <dbReference type="ChEBI" id="CHEBI:18420"/>
        <label>1</label>
        <note>catalytic</note>
    </ligand>
</feature>
<dbReference type="Gene3D" id="3.30.540.10">
    <property type="entry name" value="Fructose-1,6-Bisphosphatase, subunit A, domain 1"/>
    <property type="match status" value="1"/>
</dbReference>
<dbReference type="PRINTS" id="PR00377">
    <property type="entry name" value="IMPHPHTASES"/>
</dbReference>
<keyword evidence="6 9" id="KW-0460">Magnesium</keyword>
<comment type="catalytic activity">
    <reaction evidence="1">
        <text>beta-D-fructose 1,6-bisphosphate + H2O = beta-D-fructose 6-phosphate + phosphate</text>
        <dbReference type="Rhea" id="RHEA:11064"/>
        <dbReference type="ChEBI" id="CHEBI:15377"/>
        <dbReference type="ChEBI" id="CHEBI:32966"/>
        <dbReference type="ChEBI" id="CHEBI:43474"/>
        <dbReference type="ChEBI" id="CHEBI:57634"/>
        <dbReference type="EC" id="3.1.3.11"/>
    </reaction>
</comment>
<dbReference type="GO" id="GO:0042132">
    <property type="term" value="F:fructose 1,6-bisphosphate 1-phosphatase activity"/>
    <property type="evidence" value="ECO:0007669"/>
    <property type="project" value="UniProtKB-EC"/>
</dbReference>
<sequence>MDGRDALEISRLVAKNVQKAVNSIPVEKRGEFYAIGKSGVTKLIDKVAEDAALEILLKEKLRVLSEECGFAGEGDVFVAMDPLDGTFNAILGIPFYSVSLCFSYSEKFGDAFFGYVFNLASGDEYYADEEAFKNGKKISSSFKEDFSRMNAIVYYPKKALPFKRIRIYGSAALETCLVADGSFDCFIDLRGMLRIFDVAAGIYIAERAGALALDETGQKLENRKFELSERLNVVLAYPKVCKKLLELIV</sequence>
<evidence type="ECO:0000256" key="9">
    <source>
        <dbReference type="PIRSR" id="PIRSR600760-2"/>
    </source>
</evidence>
<organism evidence="10">
    <name type="scientific">Archaeoglobus fulgidus</name>
    <dbReference type="NCBI Taxonomy" id="2234"/>
    <lineage>
        <taxon>Archaea</taxon>
        <taxon>Methanobacteriati</taxon>
        <taxon>Methanobacteriota</taxon>
        <taxon>Archaeoglobi</taxon>
        <taxon>Archaeoglobales</taxon>
        <taxon>Archaeoglobaceae</taxon>
        <taxon>Archaeoglobus</taxon>
    </lineage>
</organism>
<evidence type="ECO:0000256" key="2">
    <source>
        <dbReference type="ARBA" id="ARBA00001946"/>
    </source>
</evidence>
<dbReference type="SUPFAM" id="SSF56655">
    <property type="entry name" value="Carbohydrate phosphatase"/>
    <property type="match status" value="1"/>
</dbReference>
<keyword evidence="7" id="KW-0119">Carbohydrate metabolism</keyword>
<protein>
    <recommendedName>
        <fullName evidence="3">fructose-bisphosphatase</fullName>
        <ecNumber evidence="3">3.1.3.11</ecNumber>
    </recommendedName>
</protein>
<feature type="binding site" evidence="9">
    <location>
        <position position="83"/>
    </location>
    <ligand>
        <name>Mg(2+)</name>
        <dbReference type="ChEBI" id="CHEBI:18420"/>
        <label>1</label>
        <note>catalytic</note>
    </ligand>
</feature>
<dbReference type="Pfam" id="PF00459">
    <property type="entry name" value="Inositol_P"/>
    <property type="match status" value="1"/>
</dbReference>
<dbReference type="GO" id="GO:0008934">
    <property type="term" value="F:inositol monophosphate 1-phosphatase activity"/>
    <property type="evidence" value="ECO:0007669"/>
    <property type="project" value="TreeGrafter"/>
</dbReference>
<dbReference type="GO" id="GO:0006020">
    <property type="term" value="P:inositol metabolic process"/>
    <property type="evidence" value="ECO:0007669"/>
    <property type="project" value="TreeGrafter"/>
</dbReference>
<evidence type="ECO:0000256" key="7">
    <source>
        <dbReference type="ARBA" id="ARBA00023277"/>
    </source>
</evidence>
<feature type="binding site" evidence="9">
    <location>
        <position position="197"/>
    </location>
    <ligand>
        <name>Mg(2+)</name>
        <dbReference type="ChEBI" id="CHEBI:18420"/>
        <label>1</label>
        <note>catalytic</note>
    </ligand>
</feature>
<reference evidence="10" key="1">
    <citation type="journal article" date="2020" name="mSystems">
        <title>Genome- and Community-Level Interaction Insights into Carbon Utilization and Element Cycling Functions of Hydrothermarchaeota in Hydrothermal Sediment.</title>
        <authorList>
            <person name="Zhou Z."/>
            <person name="Liu Y."/>
            <person name="Xu W."/>
            <person name="Pan J."/>
            <person name="Luo Z.H."/>
            <person name="Li M."/>
        </authorList>
    </citation>
    <scope>NUCLEOTIDE SEQUENCE [LARGE SCALE GENOMIC DNA]</scope>
    <source>
        <strain evidence="10">SpSt-26</strain>
    </source>
</reference>
<dbReference type="PANTHER" id="PTHR20854">
    <property type="entry name" value="INOSITOL MONOPHOSPHATASE"/>
    <property type="match status" value="1"/>
</dbReference>
<dbReference type="Gene3D" id="3.40.190.80">
    <property type="match status" value="1"/>
</dbReference>
<feature type="binding site" evidence="9">
    <location>
        <position position="66"/>
    </location>
    <ligand>
        <name>Mg(2+)</name>
        <dbReference type="ChEBI" id="CHEBI:18420"/>
        <label>1</label>
        <note>catalytic</note>
    </ligand>
</feature>
<evidence type="ECO:0000313" key="10">
    <source>
        <dbReference type="EMBL" id="HEH34831.1"/>
    </source>
</evidence>
<evidence type="ECO:0000256" key="8">
    <source>
        <dbReference type="ARBA" id="ARBA00038103"/>
    </source>
</evidence>